<accession>A0A3L6EL91</accession>
<dbReference type="PANTHER" id="PTHR48237">
    <property type="entry name" value="GAMMA-TUBULIN COMPLEX COMPONENT"/>
    <property type="match status" value="1"/>
</dbReference>
<sequence>MAPPRAAAGVSIPADPAADSPEAESESKLRQGAADARWLETLSEPELDVLVSLREVAVTRASDAGHPGLADTVFHLRALRALGVVLLEELKERLRQSSADANVLDRSALLDDPEASQDHQMPAPNGIHKKRKNQTQDGGVKNFSSVRVKESDDQMLLLVSTRSPVGWRRCPKSKETKNDLKTLRTTLQGR</sequence>
<evidence type="ECO:0000256" key="1">
    <source>
        <dbReference type="SAM" id="MobiDB-lite"/>
    </source>
</evidence>
<name>A0A3L6EL91_MAIZE</name>
<dbReference type="ExpressionAtlas" id="A0A3L6EL91">
    <property type="expression patterns" value="baseline and differential"/>
</dbReference>
<dbReference type="EMBL" id="NCVQ01000006">
    <property type="protein sequence ID" value="PWZ21398.1"/>
    <property type="molecule type" value="Genomic_DNA"/>
</dbReference>
<feature type="region of interest" description="Disordered" evidence="1">
    <location>
        <begin position="168"/>
        <end position="190"/>
    </location>
</feature>
<gene>
    <name evidence="2" type="ORF">Zm00014a_008702</name>
</gene>
<evidence type="ECO:0000313" key="2">
    <source>
        <dbReference type="EMBL" id="PWZ21398.1"/>
    </source>
</evidence>
<reference evidence="2" key="1">
    <citation type="journal article" date="2018" name="Nat. Genet.">
        <title>Extensive intraspecific gene order and gene structural variations between Mo17 and other maize genomes.</title>
        <authorList>
            <person name="Sun S."/>
            <person name="Zhou Y."/>
            <person name="Chen J."/>
            <person name="Shi J."/>
            <person name="Zhao H."/>
            <person name="Zhao H."/>
            <person name="Song W."/>
            <person name="Zhang M."/>
            <person name="Cui Y."/>
            <person name="Dong X."/>
            <person name="Liu H."/>
            <person name="Ma X."/>
            <person name="Jiao Y."/>
            <person name="Wang B."/>
            <person name="Wei X."/>
            <person name="Stein J.C."/>
            <person name="Glaubitz J.C."/>
            <person name="Lu F."/>
            <person name="Yu G."/>
            <person name="Liang C."/>
            <person name="Fengler K."/>
            <person name="Li B."/>
            <person name="Rafalski A."/>
            <person name="Schnable P.S."/>
            <person name="Ware D.H."/>
            <person name="Buckler E.S."/>
            <person name="Lai J."/>
        </authorList>
    </citation>
    <scope>NUCLEOTIDE SEQUENCE [LARGE SCALE GENOMIC DNA]</scope>
    <source>
        <tissue evidence="2">Seedling</tissue>
    </source>
</reference>
<dbReference type="AlphaFoldDB" id="A0A3L6EL91"/>
<organism evidence="2">
    <name type="scientific">Zea mays</name>
    <name type="common">Maize</name>
    <dbReference type="NCBI Taxonomy" id="4577"/>
    <lineage>
        <taxon>Eukaryota</taxon>
        <taxon>Viridiplantae</taxon>
        <taxon>Streptophyta</taxon>
        <taxon>Embryophyta</taxon>
        <taxon>Tracheophyta</taxon>
        <taxon>Spermatophyta</taxon>
        <taxon>Magnoliopsida</taxon>
        <taxon>Liliopsida</taxon>
        <taxon>Poales</taxon>
        <taxon>Poaceae</taxon>
        <taxon>PACMAD clade</taxon>
        <taxon>Panicoideae</taxon>
        <taxon>Andropogonodae</taxon>
        <taxon>Andropogoneae</taxon>
        <taxon>Tripsacinae</taxon>
        <taxon>Zea</taxon>
    </lineage>
</organism>
<feature type="region of interest" description="Disordered" evidence="1">
    <location>
        <begin position="112"/>
        <end position="141"/>
    </location>
</feature>
<dbReference type="PANTHER" id="PTHR48237:SF1">
    <property type="entry name" value="SPC97_SPC98 FAMILY OF SPINDLE POLE BODY (SBP) COMPONENT"/>
    <property type="match status" value="1"/>
</dbReference>
<protein>
    <recommendedName>
        <fullName evidence="3">Gamma-tubulin complex component</fullName>
    </recommendedName>
</protein>
<proteinExistence type="predicted"/>
<evidence type="ECO:0008006" key="3">
    <source>
        <dbReference type="Google" id="ProtNLM"/>
    </source>
</evidence>
<feature type="region of interest" description="Disordered" evidence="1">
    <location>
        <begin position="1"/>
        <end position="32"/>
    </location>
</feature>
<comment type="caution">
    <text evidence="2">The sequence shown here is derived from an EMBL/GenBank/DDBJ whole genome shotgun (WGS) entry which is preliminary data.</text>
</comment>
<dbReference type="Proteomes" id="UP000251960">
    <property type="component" value="Chromosome 5"/>
</dbReference>
<feature type="compositionally biased region" description="Basic and acidic residues" evidence="1">
    <location>
        <begin position="172"/>
        <end position="182"/>
    </location>
</feature>